<dbReference type="InterPro" id="IPR010279">
    <property type="entry name" value="YqjD/ElaB"/>
</dbReference>
<keyword evidence="5 8" id="KW-0812">Transmembrane</keyword>
<accession>A0ABN8ARM7</accession>
<reference evidence="11 12" key="1">
    <citation type="submission" date="2021-10" db="EMBL/GenBank/DDBJ databases">
        <authorList>
            <person name="Koch H."/>
        </authorList>
    </citation>
    <scope>NUCLEOTIDE SEQUENCE [LARGE SCALE GENOMIC DNA]</scope>
    <source>
        <strain evidence="11">6680</strain>
    </source>
</reference>
<comment type="subcellular location">
    <subcellularLocation>
        <location evidence="1">Cell inner membrane</location>
        <topology evidence="1">Single-pass membrane protein</topology>
    </subcellularLocation>
</comment>
<evidence type="ECO:0000256" key="3">
    <source>
        <dbReference type="ARBA" id="ARBA00022475"/>
    </source>
</evidence>
<keyword evidence="7 8" id="KW-0472">Membrane</keyword>
<evidence type="ECO:0000259" key="9">
    <source>
        <dbReference type="Pfam" id="PF05957"/>
    </source>
</evidence>
<keyword evidence="4" id="KW-0997">Cell inner membrane</keyword>
<sequence>MNMLGAATSTVDISKEKLMDDLRIVVADAEELLKATANQTGERIAAARAKAGESLQAAKTRLSNAQVAVMEKTKAVATATDEYVHVNPWQAIGIAAAVGILLGAVISRR</sequence>
<name>A0ABN8ARM7_9PROT</name>
<evidence type="ECO:0008006" key="13">
    <source>
        <dbReference type="Google" id="ProtNLM"/>
    </source>
</evidence>
<dbReference type="Pfam" id="PF19029">
    <property type="entry name" value="DUF883_C"/>
    <property type="match status" value="1"/>
</dbReference>
<dbReference type="RefSeq" id="WP_239796852.1">
    <property type="nucleotide sequence ID" value="NZ_OU912926.1"/>
</dbReference>
<evidence type="ECO:0000256" key="1">
    <source>
        <dbReference type="ARBA" id="ARBA00004377"/>
    </source>
</evidence>
<evidence type="ECO:0000259" key="10">
    <source>
        <dbReference type="Pfam" id="PF19029"/>
    </source>
</evidence>
<feature type="domain" description="DUF883" evidence="10">
    <location>
        <begin position="80"/>
        <end position="109"/>
    </location>
</feature>
<evidence type="ECO:0000256" key="6">
    <source>
        <dbReference type="ARBA" id="ARBA00022989"/>
    </source>
</evidence>
<dbReference type="EMBL" id="OU912926">
    <property type="protein sequence ID" value="CAG9932995.1"/>
    <property type="molecule type" value="Genomic_DNA"/>
</dbReference>
<evidence type="ECO:0000256" key="5">
    <source>
        <dbReference type="ARBA" id="ARBA00022692"/>
    </source>
</evidence>
<keyword evidence="3" id="KW-1003">Cell membrane</keyword>
<evidence type="ECO:0000313" key="12">
    <source>
        <dbReference type="Proteomes" id="UP000839052"/>
    </source>
</evidence>
<dbReference type="InterPro" id="IPR043604">
    <property type="entry name" value="DUF883_N"/>
</dbReference>
<dbReference type="PANTHER" id="PTHR35893:SF3">
    <property type="entry name" value="INNER MEMBRANE PROTEIN"/>
    <property type="match status" value="1"/>
</dbReference>
<evidence type="ECO:0000256" key="4">
    <source>
        <dbReference type="ARBA" id="ARBA00022519"/>
    </source>
</evidence>
<dbReference type="PANTHER" id="PTHR35893">
    <property type="entry name" value="INNER MEMBRANE PROTEIN-RELATED"/>
    <property type="match status" value="1"/>
</dbReference>
<organism evidence="11 12">
    <name type="scientific">Candidatus Nitrotoga arctica</name>
    <dbReference type="NCBI Taxonomy" id="453162"/>
    <lineage>
        <taxon>Bacteria</taxon>
        <taxon>Pseudomonadati</taxon>
        <taxon>Pseudomonadota</taxon>
        <taxon>Betaproteobacteria</taxon>
        <taxon>Nitrosomonadales</taxon>
        <taxon>Gallionellaceae</taxon>
        <taxon>Candidatus Nitrotoga</taxon>
    </lineage>
</organism>
<evidence type="ECO:0000256" key="7">
    <source>
        <dbReference type="ARBA" id="ARBA00023136"/>
    </source>
</evidence>
<protein>
    <recommendedName>
        <fullName evidence="13">DUF883 domain-containing protein</fullName>
    </recommendedName>
</protein>
<evidence type="ECO:0000313" key="11">
    <source>
        <dbReference type="EMBL" id="CAG9932995.1"/>
    </source>
</evidence>
<proteinExistence type="inferred from homology"/>
<keyword evidence="12" id="KW-1185">Reference proteome</keyword>
<evidence type="ECO:0000256" key="8">
    <source>
        <dbReference type="SAM" id="Phobius"/>
    </source>
</evidence>
<dbReference type="Pfam" id="PF05957">
    <property type="entry name" value="DUF883"/>
    <property type="match status" value="1"/>
</dbReference>
<dbReference type="InterPro" id="IPR043605">
    <property type="entry name" value="DUF883_C"/>
</dbReference>
<evidence type="ECO:0000256" key="2">
    <source>
        <dbReference type="ARBA" id="ARBA00010423"/>
    </source>
</evidence>
<dbReference type="Proteomes" id="UP000839052">
    <property type="component" value="Chromosome"/>
</dbReference>
<gene>
    <name evidence="11" type="ORF">NTG6680_1742</name>
</gene>
<keyword evidence="6 8" id="KW-1133">Transmembrane helix</keyword>
<feature type="domain" description="DUF883" evidence="9">
    <location>
        <begin position="16"/>
        <end position="68"/>
    </location>
</feature>
<feature type="transmembrane region" description="Helical" evidence="8">
    <location>
        <begin position="89"/>
        <end position="107"/>
    </location>
</feature>
<comment type="similarity">
    <text evidence="2">Belongs to the ElaB/YgaM/YqjD family.</text>
</comment>